<dbReference type="GO" id="GO:0005525">
    <property type="term" value="F:GTP binding"/>
    <property type="evidence" value="ECO:0000318"/>
    <property type="project" value="GO_Central"/>
</dbReference>
<dbReference type="InterPro" id="IPR041822">
    <property type="entry name" value="Rab33A/B"/>
</dbReference>
<dbReference type="FunCoup" id="A7RVW7">
    <property type="interactions" value="248"/>
</dbReference>
<dbReference type="SMART" id="SM00174">
    <property type="entry name" value="RHO"/>
    <property type="match status" value="1"/>
</dbReference>
<dbReference type="GO" id="GO:0005768">
    <property type="term" value="C:endosome"/>
    <property type="evidence" value="ECO:0000318"/>
    <property type="project" value="GO_Central"/>
</dbReference>
<evidence type="ECO:0000256" key="7">
    <source>
        <dbReference type="ARBA" id="ARBA00037868"/>
    </source>
</evidence>
<dbReference type="OMA" id="PLWIEEC"/>
<dbReference type="EMBL" id="DS469544">
    <property type="protein sequence ID" value="EDO44462.1"/>
    <property type="molecule type" value="Genomic_DNA"/>
</dbReference>
<sequence length="176" mass="20365">AKTFKIIIIGDSNVGKTCLAYRLCTGKFPERTETTIGVDFWEKSLELNGEFVKLQLWDTAGQERFRKSMVCHYYRNVNAVVFMYDITRKCSFEALTTWIVEYRHHAYSGDVPKILIGNKCDLGLERTVSSNIARKFADSHNMPLWEISIKNDAELEQIEAIFLTLTHKLLKHKPLM</sequence>
<evidence type="ECO:0000313" key="9">
    <source>
        <dbReference type="Proteomes" id="UP000001593"/>
    </source>
</evidence>
<dbReference type="STRING" id="45351.A7RVW7"/>
<organism evidence="8 9">
    <name type="scientific">Nematostella vectensis</name>
    <name type="common">Starlet sea anemone</name>
    <dbReference type="NCBI Taxonomy" id="45351"/>
    <lineage>
        <taxon>Eukaryota</taxon>
        <taxon>Metazoa</taxon>
        <taxon>Cnidaria</taxon>
        <taxon>Anthozoa</taxon>
        <taxon>Hexacorallia</taxon>
        <taxon>Actiniaria</taxon>
        <taxon>Edwardsiidae</taxon>
        <taxon>Nematostella</taxon>
    </lineage>
</organism>
<evidence type="ECO:0000256" key="1">
    <source>
        <dbReference type="ARBA" id="ARBA00006270"/>
    </source>
</evidence>
<dbReference type="SMART" id="SM00175">
    <property type="entry name" value="RAB"/>
    <property type="match status" value="1"/>
</dbReference>
<dbReference type="PANTHER" id="PTHR47978">
    <property type="match status" value="1"/>
</dbReference>
<feature type="non-terminal residue" evidence="8">
    <location>
        <position position="176"/>
    </location>
</feature>
<keyword evidence="5" id="KW-0449">Lipoprotein</keyword>
<dbReference type="PhylomeDB" id="A7RVW7"/>
<protein>
    <submittedName>
        <fullName evidence="8">Uncharacterized protein</fullName>
    </submittedName>
</protein>
<evidence type="ECO:0000256" key="5">
    <source>
        <dbReference type="ARBA" id="ARBA00023288"/>
    </source>
</evidence>
<dbReference type="SMART" id="SM00173">
    <property type="entry name" value="RAS"/>
    <property type="match status" value="1"/>
</dbReference>
<keyword evidence="2" id="KW-0547">Nucleotide-binding</keyword>
<comment type="similarity">
    <text evidence="1">Belongs to the small GTPase superfamily. Rab family.</text>
</comment>
<evidence type="ECO:0000313" key="8">
    <source>
        <dbReference type="EMBL" id="EDO44462.1"/>
    </source>
</evidence>
<dbReference type="PRINTS" id="PR00449">
    <property type="entry name" value="RASTRNSFRMNG"/>
</dbReference>
<evidence type="ECO:0000256" key="2">
    <source>
        <dbReference type="ARBA" id="ARBA00022741"/>
    </source>
</evidence>
<dbReference type="InterPro" id="IPR027417">
    <property type="entry name" value="P-loop_NTPase"/>
</dbReference>
<dbReference type="HOGENOM" id="CLU_041217_10_3_1"/>
<keyword evidence="9" id="KW-1185">Reference proteome</keyword>
<dbReference type="InterPro" id="IPR001806">
    <property type="entry name" value="Small_GTPase"/>
</dbReference>
<keyword evidence="3" id="KW-0342">GTP-binding</keyword>
<accession>A7RVW7</accession>
<evidence type="ECO:0000256" key="6">
    <source>
        <dbReference type="ARBA" id="ARBA00023289"/>
    </source>
</evidence>
<dbReference type="InParanoid" id="A7RVW7"/>
<dbReference type="Pfam" id="PF00071">
    <property type="entry name" value="Ras"/>
    <property type="match status" value="1"/>
</dbReference>
<dbReference type="FunFam" id="3.40.50.300:FF:002841">
    <property type="entry name" value="Ras-related protein Rab-33"/>
    <property type="match status" value="1"/>
</dbReference>
<evidence type="ECO:0000256" key="4">
    <source>
        <dbReference type="ARBA" id="ARBA00023136"/>
    </source>
</evidence>
<dbReference type="PROSITE" id="PS51419">
    <property type="entry name" value="RAB"/>
    <property type="match status" value="1"/>
</dbReference>
<dbReference type="Gene3D" id="3.40.50.300">
    <property type="entry name" value="P-loop containing nucleotide triphosphate hydrolases"/>
    <property type="match status" value="1"/>
</dbReference>
<dbReference type="GO" id="GO:0003924">
    <property type="term" value="F:GTPase activity"/>
    <property type="evidence" value="ECO:0000318"/>
    <property type="project" value="GO_Central"/>
</dbReference>
<comment type="subcellular location">
    <subcellularLocation>
        <location evidence="7">Endomembrane system</location>
        <topology evidence="7">Lipid-anchor</topology>
    </subcellularLocation>
</comment>
<dbReference type="PROSITE" id="PS51421">
    <property type="entry name" value="RAS"/>
    <property type="match status" value="1"/>
</dbReference>
<dbReference type="InterPro" id="IPR005225">
    <property type="entry name" value="Small_GTP-bd"/>
</dbReference>
<dbReference type="NCBIfam" id="TIGR00231">
    <property type="entry name" value="small_GTP"/>
    <property type="match status" value="1"/>
</dbReference>
<keyword evidence="4" id="KW-0472">Membrane</keyword>
<evidence type="ECO:0000256" key="3">
    <source>
        <dbReference type="ARBA" id="ARBA00023134"/>
    </source>
</evidence>
<dbReference type="OrthoDB" id="10006973at2759"/>
<dbReference type="AlphaFoldDB" id="A7RVW7"/>
<proteinExistence type="inferred from homology"/>
<gene>
    <name evidence="8" type="ORF">NEMVEDRAFT_v1g36550</name>
</gene>
<dbReference type="GO" id="GO:0005794">
    <property type="term" value="C:Golgi apparatus"/>
    <property type="evidence" value="ECO:0000318"/>
    <property type="project" value="GO_Central"/>
</dbReference>
<dbReference type="SUPFAM" id="SSF52540">
    <property type="entry name" value="P-loop containing nucleoside triphosphate hydrolases"/>
    <property type="match status" value="1"/>
</dbReference>
<reference evidence="8 9" key="1">
    <citation type="journal article" date="2007" name="Science">
        <title>Sea anemone genome reveals ancestral eumetazoan gene repertoire and genomic organization.</title>
        <authorList>
            <person name="Putnam N.H."/>
            <person name="Srivastava M."/>
            <person name="Hellsten U."/>
            <person name="Dirks B."/>
            <person name="Chapman J."/>
            <person name="Salamov A."/>
            <person name="Terry A."/>
            <person name="Shapiro H."/>
            <person name="Lindquist E."/>
            <person name="Kapitonov V.V."/>
            <person name="Jurka J."/>
            <person name="Genikhovich G."/>
            <person name="Grigoriev I.V."/>
            <person name="Lucas S.M."/>
            <person name="Steele R.E."/>
            <person name="Finnerty J.R."/>
            <person name="Technau U."/>
            <person name="Martindale M.Q."/>
            <person name="Rokhsar D.S."/>
        </authorList>
    </citation>
    <scope>NUCLEOTIDE SEQUENCE [LARGE SCALE GENOMIC DNA]</scope>
    <source>
        <strain evidence="9">CH2 X CH6</strain>
    </source>
</reference>
<dbReference type="eggNOG" id="KOG0084">
    <property type="taxonomic scope" value="Eukaryota"/>
</dbReference>
<dbReference type="Proteomes" id="UP000001593">
    <property type="component" value="Unassembled WGS sequence"/>
</dbReference>
<dbReference type="GO" id="GO:0032482">
    <property type="term" value="P:Rab protein signal transduction"/>
    <property type="evidence" value="ECO:0007669"/>
    <property type="project" value="InterPro"/>
</dbReference>
<dbReference type="KEGG" id="nve:5516462"/>
<feature type="non-terminal residue" evidence="8">
    <location>
        <position position="1"/>
    </location>
</feature>
<keyword evidence="6" id="KW-0636">Prenylation</keyword>
<name>A7RVW7_NEMVE</name>
<dbReference type="CDD" id="cd04115">
    <property type="entry name" value="Rab33B_Rab33A"/>
    <property type="match status" value="1"/>
</dbReference>